<sequence>MTKKLQTLLSGGKIILNVKQLEKIHTKSLYKDQHSVSRKHCFTLRAAKVWNSLPDRVASAKTINSFKIRLDNHWKNQDMLYNYKAAINCNTGSHISRDLEGYNEDSEPAKRLDLCWKISISIH</sequence>
<evidence type="ECO:0000313" key="2">
    <source>
        <dbReference type="Proteomes" id="UP000828390"/>
    </source>
</evidence>
<dbReference type="Proteomes" id="UP000828390">
    <property type="component" value="Unassembled WGS sequence"/>
</dbReference>
<dbReference type="AlphaFoldDB" id="A0A9D4M7H4"/>
<name>A0A9D4M7H4_DREPO</name>
<reference evidence="1" key="2">
    <citation type="submission" date="2020-11" db="EMBL/GenBank/DDBJ databases">
        <authorList>
            <person name="McCartney M.A."/>
            <person name="Auch B."/>
            <person name="Kono T."/>
            <person name="Mallez S."/>
            <person name="Becker A."/>
            <person name="Gohl D.M."/>
            <person name="Silverstein K.A.T."/>
            <person name="Koren S."/>
            <person name="Bechman K.B."/>
            <person name="Herman A."/>
            <person name="Abrahante J.E."/>
            <person name="Garbe J."/>
        </authorList>
    </citation>
    <scope>NUCLEOTIDE SEQUENCE</scope>
    <source>
        <strain evidence="1">Duluth1</strain>
        <tissue evidence="1">Whole animal</tissue>
    </source>
</reference>
<comment type="caution">
    <text evidence="1">The sequence shown here is derived from an EMBL/GenBank/DDBJ whole genome shotgun (WGS) entry which is preliminary data.</text>
</comment>
<accession>A0A9D4M7H4</accession>
<proteinExistence type="predicted"/>
<organism evidence="1 2">
    <name type="scientific">Dreissena polymorpha</name>
    <name type="common">Zebra mussel</name>
    <name type="synonym">Mytilus polymorpha</name>
    <dbReference type="NCBI Taxonomy" id="45954"/>
    <lineage>
        <taxon>Eukaryota</taxon>
        <taxon>Metazoa</taxon>
        <taxon>Spiralia</taxon>
        <taxon>Lophotrochozoa</taxon>
        <taxon>Mollusca</taxon>
        <taxon>Bivalvia</taxon>
        <taxon>Autobranchia</taxon>
        <taxon>Heteroconchia</taxon>
        <taxon>Euheterodonta</taxon>
        <taxon>Imparidentia</taxon>
        <taxon>Neoheterodontei</taxon>
        <taxon>Myida</taxon>
        <taxon>Dreissenoidea</taxon>
        <taxon>Dreissenidae</taxon>
        <taxon>Dreissena</taxon>
    </lineage>
</organism>
<dbReference type="EMBL" id="JAIWYP010000002">
    <property type="protein sequence ID" value="KAH3872332.1"/>
    <property type="molecule type" value="Genomic_DNA"/>
</dbReference>
<evidence type="ECO:0000313" key="1">
    <source>
        <dbReference type="EMBL" id="KAH3872332.1"/>
    </source>
</evidence>
<reference evidence="1" key="1">
    <citation type="journal article" date="2019" name="bioRxiv">
        <title>The Genome of the Zebra Mussel, Dreissena polymorpha: A Resource for Invasive Species Research.</title>
        <authorList>
            <person name="McCartney M.A."/>
            <person name="Auch B."/>
            <person name="Kono T."/>
            <person name="Mallez S."/>
            <person name="Zhang Y."/>
            <person name="Obille A."/>
            <person name="Becker A."/>
            <person name="Abrahante J.E."/>
            <person name="Garbe J."/>
            <person name="Badalamenti J.P."/>
            <person name="Herman A."/>
            <person name="Mangelson H."/>
            <person name="Liachko I."/>
            <person name="Sullivan S."/>
            <person name="Sone E.D."/>
            <person name="Koren S."/>
            <person name="Silverstein K.A.T."/>
            <person name="Beckman K.B."/>
            <person name="Gohl D.M."/>
        </authorList>
    </citation>
    <scope>NUCLEOTIDE SEQUENCE</scope>
    <source>
        <strain evidence="1">Duluth1</strain>
        <tissue evidence="1">Whole animal</tissue>
    </source>
</reference>
<protein>
    <submittedName>
        <fullName evidence="1">Uncharacterized protein</fullName>
    </submittedName>
</protein>
<gene>
    <name evidence="1" type="ORF">DPMN_035547</name>
</gene>
<keyword evidence="2" id="KW-1185">Reference proteome</keyword>